<dbReference type="PANTHER" id="PTHR30441:SF9">
    <property type="entry name" value="ASMA FAMILY PROTEIN YHJG"/>
    <property type="match status" value="1"/>
</dbReference>
<reference evidence="4 5" key="1">
    <citation type="submission" date="2016-05" db="EMBL/GenBank/DDBJ databases">
        <title>Complete Genome and Methylome Analysis of Psychrotrophic Bacterial Isolates from Antarctic Lake Untersee.</title>
        <authorList>
            <person name="Fomenkov A."/>
            <person name="Akimov V.N."/>
            <person name="Vasilyeva L.V."/>
            <person name="Andersen D."/>
            <person name="Vincze T."/>
            <person name="Roberts R.J."/>
        </authorList>
    </citation>
    <scope>NUCLEOTIDE SEQUENCE [LARGE SCALE GENOMIC DNA]</scope>
    <source>
        <strain evidence="4 5">U14-5</strain>
    </source>
</reference>
<proteinExistence type="predicted"/>
<evidence type="ECO:0000256" key="1">
    <source>
        <dbReference type="SAM" id="MobiDB-lite"/>
    </source>
</evidence>
<evidence type="ECO:0000256" key="2">
    <source>
        <dbReference type="SAM" id="Phobius"/>
    </source>
</evidence>
<name>A0A1L7AFM3_9PROT</name>
<dbReference type="RefSeq" id="WP_075798423.1">
    <property type="nucleotide sequence ID" value="NZ_CP015583.1"/>
</dbReference>
<dbReference type="Proteomes" id="UP000185494">
    <property type="component" value="Chromosome 1"/>
</dbReference>
<dbReference type="GO" id="GO:0090313">
    <property type="term" value="P:regulation of protein targeting to membrane"/>
    <property type="evidence" value="ECO:0007669"/>
    <property type="project" value="TreeGrafter"/>
</dbReference>
<dbReference type="InterPro" id="IPR007844">
    <property type="entry name" value="AsmA"/>
</dbReference>
<feature type="transmembrane region" description="Helical" evidence="2">
    <location>
        <begin position="9"/>
        <end position="29"/>
    </location>
</feature>
<keyword evidence="2" id="KW-0812">Transmembrane</keyword>
<dbReference type="InterPro" id="IPR052894">
    <property type="entry name" value="AsmA-related"/>
</dbReference>
<evidence type="ECO:0000313" key="5">
    <source>
        <dbReference type="Proteomes" id="UP000185494"/>
    </source>
</evidence>
<keyword evidence="2" id="KW-0472">Membrane</keyword>
<organism evidence="4 5">
    <name type="scientific">Roseomonas gilardii</name>
    <dbReference type="NCBI Taxonomy" id="257708"/>
    <lineage>
        <taxon>Bacteria</taxon>
        <taxon>Pseudomonadati</taxon>
        <taxon>Pseudomonadota</taxon>
        <taxon>Alphaproteobacteria</taxon>
        <taxon>Acetobacterales</taxon>
        <taxon>Roseomonadaceae</taxon>
        <taxon>Roseomonas</taxon>
    </lineage>
</organism>
<dbReference type="STRING" id="257708.RGI145_11255"/>
<keyword evidence="2" id="KW-1133">Transmembrane helix</keyword>
<accession>A0A1L7AFM3</accession>
<dbReference type="AlphaFoldDB" id="A0A1L7AFM3"/>
<protein>
    <submittedName>
        <fullName evidence="4">Membrane assembly protein AsmA</fullName>
    </submittedName>
</protein>
<feature type="compositionally biased region" description="Basic and acidic residues" evidence="1">
    <location>
        <begin position="352"/>
        <end position="363"/>
    </location>
</feature>
<dbReference type="eggNOG" id="COG2982">
    <property type="taxonomic scope" value="Bacteria"/>
</dbReference>
<dbReference type="GO" id="GO:0005886">
    <property type="term" value="C:plasma membrane"/>
    <property type="evidence" value="ECO:0007669"/>
    <property type="project" value="TreeGrafter"/>
</dbReference>
<dbReference type="PANTHER" id="PTHR30441">
    <property type="entry name" value="DUF748 DOMAIN-CONTAINING PROTEIN"/>
    <property type="match status" value="1"/>
</dbReference>
<feature type="region of interest" description="Disordered" evidence="1">
    <location>
        <begin position="336"/>
        <end position="371"/>
    </location>
</feature>
<sequence length="652" mass="69397">MAQRRFPRWPFWIGIPLVLVALVIAFWSWDWFIPLAERQASAALGRKVTIAHLHVRLGRVTEVVVDDLRVANPDGFEAEEPFAQVPRTTVLVDVMEYWHHRAIVIPSVTVERPQVAALAHADGRTNYAFDFGKPAGEDAPKQDKAASAPRIGVLRIVDGHAHVVNPALKADFQLGIATRDEETQDPRIAVTADGTYAGQRITGQALAGGPAYLQDQSRPWPIEMQLANGPTNVSLKGTVRDPLAMQGADVNLVLQGPDMALLQPLTGIPFARTPNYRIAGHLDYADGKVRFRDFDGRVGSSDLSGTIAVTTGGAKPLVEANLHSKQVDLADLGGFIGETPGRASTPGQSAQQRRELARNERSSRMLPDTPVSLPKLNMADVKLNYHADSIRGRQIPFDGMAVDMTIADGAVRLSPVSFAVGKGRISGEIALTPQENGALGARADVQFQRVDLSRLMQPTGFQGSGLIGGRAVIDGSGKSLAEILGSGNGSLTLTMAGGGNLSALLVDLSGLRLGNAVLSLLKLPDRTQVECFVGDFALRRGVLNTRALLVDTEDVLISGKGTVDLGREKLDYSLRSDSKHFTVGQLPAPIVVGGTFRDPSVGIDPTEGGIRAGAAVGLGFLAAPLAILPTIQFGIGDDNRCESLIARGKKAG</sequence>
<gene>
    <name evidence="4" type="ORF">RGI145_11255</name>
</gene>
<feature type="domain" description="AsmA" evidence="3">
    <location>
        <begin position="192"/>
        <end position="546"/>
    </location>
</feature>
<dbReference type="KEGG" id="rgi:RGI145_11255"/>
<dbReference type="Pfam" id="PF05170">
    <property type="entry name" value="AsmA"/>
    <property type="match status" value="1"/>
</dbReference>
<dbReference type="EMBL" id="CP015583">
    <property type="protein sequence ID" value="APT57596.1"/>
    <property type="molecule type" value="Genomic_DNA"/>
</dbReference>
<evidence type="ECO:0000313" key="4">
    <source>
        <dbReference type="EMBL" id="APT57596.1"/>
    </source>
</evidence>
<evidence type="ECO:0000259" key="3">
    <source>
        <dbReference type="Pfam" id="PF05170"/>
    </source>
</evidence>